<dbReference type="PROSITE" id="PS00503">
    <property type="entry name" value="PECTINESTERASE_2"/>
    <property type="match status" value="1"/>
</dbReference>
<evidence type="ECO:0000256" key="6">
    <source>
        <dbReference type="ARBA" id="ARBA00022729"/>
    </source>
</evidence>
<comment type="caution">
    <text evidence="14">The sequence shown here is derived from an EMBL/GenBank/DDBJ whole genome shotgun (WGS) entry which is preliminary data.</text>
</comment>
<keyword evidence="9 12" id="KW-0961">Cell wall biogenesis/degradation</keyword>
<dbReference type="InterPro" id="IPR000070">
    <property type="entry name" value="Pectinesterase_cat"/>
</dbReference>
<dbReference type="InterPro" id="IPR011050">
    <property type="entry name" value="Pectin_lyase_fold/virulence"/>
</dbReference>
<evidence type="ECO:0000256" key="5">
    <source>
        <dbReference type="ARBA" id="ARBA00022525"/>
    </source>
</evidence>
<dbReference type="InterPro" id="IPR033131">
    <property type="entry name" value="Pectinesterase_Asp_AS"/>
</dbReference>
<dbReference type="UniPathway" id="UPA00545">
    <property type="reaction ID" value="UER00823"/>
</dbReference>
<keyword evidence="6 12" id="KW-0732">Signal</keyword>
<dbReference type="GO" id="GO:0030599">
    <property type="term" value="F:pectinesterase activity"/>
    <property type="evidence" value="ECO:0007669"/>
    <property type="project" value="UniProtKB-UniRule"/>
</dbReference>
<dbReference type="Gene3D" id="2.160.20.10">
    <property type="entry name" value="Single-stranded right-handed beta-helix, Pectin lyase-like"/>
    <property type="match status" value="1"/>
</dbReference>
<organism evidence="14 15">
    <name type="scientific">Talaromyces pinophilus</name>
    <name type="common">Penicillium pinophilum</name>
    <dbReference type="NCBI Taxonomy" id="128442"/>
    <lineage>
        <taxon>Eukaryota</taxon>
        <taxon>Fungi</taxon>
        <taxon>Dikarya</taxon>
        <taxon>Ascomycota</taxon>
        <taxon>Pezizomycotina</taxon>
        <taxon>Eurotiomycetes</taxon>
        <taxon>Eurotiomycetidae</taxon>
        <taxon>Eurotiales</taxon>
        <taxon>Trichocomaceae</taxon>
        <taxon>Talaromyces</taxon>
        <taxon>Talaromyces sect. Talaromyces</taxon>
    </lineage>
</organism>
<reference evidence="15" key="1">
    <citation type="journal article" date="2015" name="Genome Announc.">
        <title>Draft genome sequence of Talaromyces cellulolyticus strain Y-94, a source of lignocellulosic biomass-degrading enzymes.</title>
        <authorList>
            <person name="Fujii T."/>
            <person name="Koike H."/>
            <person name="Sawayama S."/>
            <person name="Yano S."/>
            <person name="Inoue H."/>
        </authorList>
    </citation>
    <scope>NUCLEOTIDE SEQUENCE [LARGE SCALE GENOMIC DNA]</scope>
    <source>
        <strain evidence="15">Y-94</strain>
    </source>
</reference>
<evidence type="ECO:0000256" key="8">
    <source>
        <dbReference type="ARBA" id="ARBA00023085"/>
    </source>
</evidence>
<gene>
    <name evidence="14" type="ORF">TCE0_015f02043</name>
</gene>
<evidence type="ECO:0000256" key="2">
    <source>
        <dbReference type="ARBA" id="ARBA00005184"/>
    </source>
</evidence>
<evidence type="ECO:0000256" key="10">
    <source>
        <dbReference type="ARBA" id="ARBA00047928"/>
    </source>
</evidence>
<comment type="pathway">
    <text evidence="2 12">Glycan metabolism; pectin degradation; 2-dehydro-3-deoxy-D-gluconate from pectin: step 1/5.</text>
</comment>
<evidence type="ECO:0000313" key="14">
    <source>
        <dbReference type="EMBL" id="GAM34452.1"/>
    </source>
</evidence>
<feature type="domain" description="Pectinesterase catalytic" evidence="13">
    <location>
        <begin position="49"/>
        <end position="330"/>
    </location>
</feature>
<dbReference type="InterPro" id="IPR012334">
    <property type="entry name" value="Pectin_lyas_fold"/>
</dbReference>
<name>A0A6V8GZH1_TALPI</name>
<dbReference type="GO" id="GO:0042545">
    <property type="term" value="P:cell wall modification"/>
    <property type="evidence" value="ECO:0007669"/>
    <property type="project" value="UniProtKB-UniRule"/>
</dbReference>
<dbReference type="GO" id="GO:0045490">
    <property type="term" value="P:pectin catabolic process"/>
    <property type="evidence" value="ECO:0007669"/>
    <property type="project" value="UniProtKB-UniRule"/>
</dbReference>
<dbReference type="GO" id="GO:0005576">
    <property type="term" value="C:extracellular region"/>
    <property type="evidence" value="ECO:0007669"/>
    <property type="project" value="UniProtKB-SubCell"/>
</dbReference>
<evidence type="ECO:0000256" key="1">
    <source>
        <dbReference type="ARBA" id="ARBA00004613"/>
    </source>
</evidence>
<evidence type="ECO:0000256" key="9">
    <source>
        <dbReference type="ARBA" id="ARBA00023316"/>
    </source>
</evidence>
<proteinExistence type="inferred from homology"/>
<evidence type="ECO:0000256" key="7">
    <source>
        <dbReference type="ARBA" id="ARBA00022801"/>
    </source>
</evidence>
<comment type="function">
    <text evidence="12">Involved in maceration and soft-rotting of plant tissue.</text>
</comment>
<keyword evidence="5 12" id="KW-0964">Secreted</keyword>
<feature type="signal peptide" evidence="12">
    <location>
        <begin position="1"/>
        <end position="22"/>
    </location>
</feature>
<dbReference type="PANTHER" id="PTHR31321:SF57">
    <property type="entry name" value="PECTINESTERASE 53-RELATED"/>
    <property type="match status" value="1"/>
</dbReference>
<evidence type="ECO:0000256" key="3">
    <source>
        <dbReference type="ARBA" id="ARBA00008891"/>
    </source>
</evidence>
<accession>A0A6V8GZH1</accession>
<comment type="catalytic activity">
    <reaction evidence="10 12">
        <text>[(1-&gt;4)-alpha-D-galacturonosyl methyl ester](n) + n H2O = [(1-&gt;4)-alpha-D-galacturonosyl](n) + n methanol + n H(+)</text>
        <dbReference type="Rhea" id="RHEA:22380"/>
        <dbReference type="Rhea" id="RHEA-COMP:14570"/>
        <dbReference type="Rhea" id="RHEA-COMP:14573"/>
        <dbReference type="ChEBI" id="CHEBI:15377"/>
        <dbReference type="ChEBI" id="CHEBI:15378"/>
        <dbReference type="ChEBI" id="CHEBI:17790"/>
        <dbReference type="ChEBI" id="CHEBI:140522"/>
        <dbReference type="ChEBI" id="CHEBI:140523"/>
        <dbReference type="EC" id="3.1.1.11"/>
    </reaction>
</comment>
<keyword evidence="7 12" id="KW-0378">Hydrolase</keyword>
<dbReference type="Proteomes" id="UP000053095">
    <property type="component" value="Unassembled WGS sequence"/>
</dbReference>
<dbReference type="PANTHER" id="PTHR31321">
    <property type="entry name" value="ACYL-COA THIOESTER HYDROLASE YBHC-RELATED"/>
    <property type="match status" value="1"/>
</dbReference>
<comment type="subcellular location">
    <subcellularLocation>
        <location evidence="1 12">Secreted</location>
    </subcellularLocation>
</comment>
<protein>
    <recommendedName>
        <fullName evidence="4 12">Pectinesterase</fullName>
        <ecNumber evidence="4 12">3.1.1.11</ecNumber>
    </recommendedName>
</protein>
<comment type="similarity">
    <text evidence="3">Belongs to the pectinesterase family.</text>
</comment>
<feature type="active site" evidence="11">
    <location>
        <position position="196"/>
    </location>
</feature>
<sequence length="334" mass="35795">MKSLSLIAYACTWLLQTQVASSLPTYNLEKRTARTSPPSGCLVVRGSGTGAGEYSTLSAAVTALGSSSAAACIFIYSGTYTEAIRIAYGGALTLYGYTTDYGEQKYNTVTITRNESSAEAGDLDDSSAVNVVSSNFRAYNINFSNTYGQGAQAVALTANGDQQGYYACGFYGYQDTLYAKAGKQYYSNCYVEGAVDFIFGAAAAWFGECTIASNGGGAITANSRSSTTDTTWYVIDSSRITAASGYSLSEKVYLGRPWRQYARVIFQNSDLTDVVNPAGWTTLYAGATPIFEEYGNTGDGSNTSDRVEETTATAAVTKTQLWDDTWADWIDTTW</sequence>
<dbReference type="EC" id="3.1.1.11" evidence="4 12"/>
<evidence type="ECO:0000256" key="4">
    <source>
        <dbReference type="ARBA" id="ARBA00013229"/>
    </source>
</evidence>
<dbReference type="FunFam" id="2.160.20.10:FF:000014">
    <property type="entry name" value="Pectinesterase"/>
    <property type="match status" value="1"/>
</dbReference>
<feature type="chain" id="PRO_5028503579" description="Pectinesterase" evidence="12">
    <location>
        <begin position="23"/>
        <end position="334"/>
    </location>
</feature>
<keyword evidence="8 12" id="KW-0063">Aspartyl esterase</keyword>
<dbReference type="Pfam" id="PF01095">
    <property type="entry name" value="Pectinesterase"/>
    <property type="match status" value="1"/>
</dbReference>
<dbReference type="EMBL" id="DF933811">
    <property type="protein sequence ID" value="GAM34452.1"/>
    <property type="molecule type" value="Genomic_DNA"/>
</dbReference>
<dbReference type="AlphaFoldDB" id="A0A6V8GZH1"/>
<evidence type="ECO:0000256" key="11">
    <source>
        <dbReference type="PROSITE-ProRule" id="PRU10040"/>
    </source>
</evidence>
<dbReference type="SUPFAM" id="SSF51126">
    <property type="entry name" value="Pectin lyase-like"/>
    <property type="match status" value="1"/>
</dbReference>
<evidence type="ECO:0000259" key="13">
    <source>
        <dbReference type="Pfam" id="PF01095"/>
    </source>
</evidence>
<keyword evidence="15" id="KW-1185">Reference proteome</keyword>
<evidence type="ECO:0000256" key="12">
    <source>
        <dbReference type="RuleBase" id="RU000589"/>
    </source>
</evidence>
<evidence type="ECO:0000313" key="15">
    <source>
        <dbReference type="Proteomes" id="UP000053095"/>
    </source>
</evidence>